<dbReference type="InterPro" id="IPR036179">
    <property type="entry name" value="Ig-like_dom_sf"/>
</dbReference>
<dbReference type="SUPFAM" id="SSF48726">
    <property type="entry name" value="Immunoglobulin"/>
    <property type="match status" value="2"/>
</dbReference>
<dbReference type="GO" id="GO:0005102">
    <property type="term" value="F:signaling receptor binding"/>
    <property type="evidence" value="ECO:0007669"/>
    <property type="project" value="TreeGrafter"/>
</dbReference>
<accession>A0A9Y3S2W0</accession>
<dbReference type="InterPro" id="IPR007110">
    <property type="entry name" value="Ig-like_dom"/>
</dbReference>
<dbReference type="FunFam" id="2.60.40.10:FF:000142">
    <property type="entry name" value="V-set domain-containing T-cell activation inhibitor 1"/>
    <property type="match status" value="1"/>
</dbReference>
<dbReference type="InterPro" id="IPR003598">
    <property type="entry name" value="Ig_sub2"/>
</dbReference>
<evidence type="ECO:0000313" key="10">
    <source>
        <dbReference type="RefSeq" id="XP_005753901.1"/>
    </source>
</evidence>
<dbReference type="GO" id="GO:1903037">
    <property type="term" value="P:regulation of leukocyte cell-cell adhesion"/>
    <property type="evidence" value="ECO:0007669"/>
    <property type="project" value="UniProtKB-ARBA"/>
</dbReference>
<dbReference type="PROSITE" id="PS50835">
    <property type="entry name" value="IG_LIKE"/>
    <property type="match status" value="2"/>
</dbReference>
<dbReference type="InterPro" id="IPR013106">
    <property type="entry name" value="Ig_V-set"/>
</dbReference>
<name>A0A9Y3S2W0_9CICH</name>
<dbReference type="SMART" id="SM00409">
    <property type="entry name" value="IG"/>
    <property type="match status" value="2"/>
</dbReference>
<evidence type="ECO:0000256" key="4">
    <source>
        <dbReference type="ARBA" id="ARBA00023157"/>
    </source>
</evidence>
<dbReference type="Gene3D" id="2.60.40.10">
    <property type="entry name" value="Immunoglobulins"/>
    <property type="match status" value="2"/>
</dbReference>
<protein>
    <submittedName>
        <fullName evidence="10">Signal-regulatory protein beta-2-like</fullName>
    </submittedName>
</protein>
<dbReference type="InterPro" id="IPR050504">
    <property type="entry name" value="IgSF_BTN/MOG"/>
</dbReference>
<dbReference type="GeneID" id="102204492"/>
<evidence type="ECO:0000256" key="1">
    <source>
        <dbReference type="ARBA" id="ARBA00004370"/>
    </source>
</evidence>
<evidence type="ECO:0000256" key="5">
    <source>
        <dbReference type="ARBA" id="ARBA00023180"/>
    </source>
</evidence>
<dbReference type="GO" id="GO:0050863">
    <property type="term" value="P:regulation of T cell activation"/>
    <property type="evidence" value="ECO:0007669"/>
    <property type="project" value="UniProtKB-ARBA"/>
</dbReference>
<keyword evidence="6" id="KW-0393">Immunoglobulin domain</keyword>
<sequence length="304" mass="33966">MLSVVVFFSLPMLVASALKEVCVRPGQAATLQCWGPRDAHITLLEWSRPELVSQGYVFFFQDQRSYENYQHESFKGRVQLRDSSMKDGDVTVILRNVSISDTGTYDCQITTSSTRNGERVVKEFQHSINLTVTESVQINITAGQNVILPCRAPNIDSNSKAVVEWSRADLGKDYVLLYRDEQPDPGEQHPSFKNRVDLQDREMKDGDVSLILNDVTTADRGTYECRVFRRRTNRRKRAHLETDPISIITLSVVDPPGQTGGDTEDGVSRGHPGLVAALSLFAVIASLAIFIKLKPPPKTLTDDI</sequence>
<dbReference type="Proteomes" id="UP000695023">
    <property type="component" value="Unplaced"/>
</dbReference>
<dbReference type="AlphaFoldDB" id="A0A9Y3S2W0"/>
<evidence type="ECO:0000256" key="2">
    <source>
        <dbReference type="ARBA" id="ARBA00022729"/>
    </source>
</evidence>
<dbReference type="PANTHER" id="PTHR24100:SF151">
    <property type="entry name" value="ICOS LIGAND"/>
    <property type="match status" value="1"/>
</dbReference>
<dbReference type="SMART" id="SM00406">
    <property type="entry name" value="IGv"/>
    <property type="match status" value="2"/>
</dbReference>
<keyword evidence="4" id="KW-1015">Disulfide bond</keyword>
<feature type="domain" description="Ig-like" evidence="8">
    <location>
        <begin position="11"/>
        <end position="122"/>
    </location>
</feature>
<feature type="signal peptide" evidence="7">
    <location>
        <begin position="1"/>
        <end position="17"/>
    </location>
</feature>
<dbReference type="GO" id="GO:0050852">
    <property type="term" value="P:T cell receptor signaling pathway"/>
    <property type="evidence" value="ECO:0007669"/>
    <property type="project" value="TreeGrafter"/>
</dbReference>
<dbReference type="GO" id="GO:0009897">
    <property type="term" value="C:external side of plasma membrane"/>
    <property type="evidence" value="ECO:0007669"/>
    <property type="project" value="TreeGrafter"/>
</dbReference>
<keyword evidence="5" id="KW-0325">Glycoprotein</keyword>
<evidence type="ECO:0000256" key="6">
    <source>
        <dbReference type="ARBA" id="ARBA00023319"/>
    </source>
</evidence>
<dbReference type="GO" id="GO:0001817">
    <property type="term" value="P:regulation of cytokine production"/>
    <property type="evidence" value="ECO:0007669"/>
    <property type="project" value="TreeGrafter"/>
</dbReference>
<comment type="subcellular location">
    <subcellularLocation>
        <location evidence="1">Membrane</location>
    </subcellularLocation>
</comment>
<organism evidence="9 10">
    <name type="scientific">Pundamilia nyererei</name>
    <dbReference type="NCBI Taxonomy" id="303518"/>
    <lineage>
        <taxon>Eukaryota</taxon>
        <taxon>Metazoa</taxon>
        <taxon>Chordata</taxon>
        <taxon>Craniata</taxon>
        <taxon>Vertebrata</taxon>
        <taxon>Euteleostomi</taxon>
        <taxon>Actinopterygii</taxon>
        <taxon>Neopterygii</taxon>
        <taxon>Teleostei</taxon>
        <taxon>Neoteleostei</taxon>
        <taxon>Acanthomorphata</taxon>
        <taxon>Ovalentaria</taxon>
        <taxon>Cichlomorphae</taxon>
        <taxon>Cichliformes</taxon>
        <taxon>Cichlidae</taxon>
        <taxon>African cichlids</taxon>
        <taxon>Pseudocrenilabrinae</taxon>
        <taxon>Haplochromini</taxon>
        <taxon>Pundamilia</taxon>
    </lineage>
</organism>
<dbReference type="InterPro" id="IPR013783">
    <property type="entry name" value="Ig-like_fold"/>
</dbReference>
<feature type="chain" id="PRO_5041315125" evidence="7">
    <location>
        <begin position="18"/>
        <end position="304"/>
    </location>
</feature>
<reference evidence="10" key="1">
    <citation type="submission" date="2025-08" db="UniProtKB">
        <authorList>
            <consortium name="RefSeq"/>
        </authorList>
    </citation>
    <scope>IDENTIFICATION</scope>
</reference>
<dbReference type="PANTHER" id="PTHR24100">
    <property type="entry name" value="BUTYROPHILIN"/>
    <property type="match status" value="1"/>
</dbReference>
<dbReference type="RefSeq" id="XP_005753901.1">
    <property type="nucleotide sequence ID" value="XM_005753844.2"/>
</dbReference>
<keyword evidence="3" id="KW-0472">Membrane</keyword>
<evidence type="ECO:0000259" key="8">
    <source>
        <dbReference type="PROSITE" id="PS50835"/>
    </source>
</evidence>
<feature type="domain" description="Ig-like" evidence="8">
    <location>
        <begin position="128"/>
        <end position="241"/>
    </location>
</feature>
<gene>
    <name evidence="10" type="primary">LOC102204492</name>
</gene>
<dbReference type="SMART" id="SM00408">
    <property type="entry name" value="IGc2"/>
    <property type="match status" value="2"/>
</dbReference>
<evidence type="ECO:0000256" key="3">
    <source>
        <dbReference type="ARBA" id="ARBA00023136"/>
    </source>
</evidence>
<keyword evidence="2 7" id="KW-0732">Signal</keyword>
<dbReference type="InterPro" id="IPR003599">
    <property type="entry name" value="Ig_sub"/>
</dbReference>
<evidence type="ECO:0000256" key="7">
    <source>
        <dbReference type="SAM" id="SignalP"/>
    </source>
</evidence>
<proteinExistence type="predicted"/>
<evidence type="ECO:0000313" key="9">
    <source>
        <dbReference type="Proteomes" id="UP000695023"/>
    </source>
</evidence>
<keyword evidence="9" id="KW-1185">Reference proteome</keyword>
<dbReference type="Pfam" id="PF07686">
    <property type="entry name" value="V-set"/>
    <property type="match status" value="2"/>
</dbReference>